<feature type="domain" description="FAD-dependent oxidoreductase 2 FAD-binding" evidence="5">
    <location>
        <begin position="18"/>
        <end position="559"/>
    </location>
</feature>
<dbReference type="InterPro" id="IPR036188">
    <property type="entry name" value="FAD/NAD-bd_sf"/>
</dbReference>
<dbReference type="PANTHER" id="PTHR43400:SF10">
    <property type="entry name" value="3-OXOSTEROID 1-DEHYDROGENASE"/>
    <property type="match status" value="1"/>
</dbReference>
<dbReference type="InterPro" id="IPR027477">
    <property type="entry name" value="Succ_DH/fumarate_Rdtase_cat_sf"/>
</dbReference>
<keyword evidence="2" id="KW-0285">Flavoprotein</keyword>
<evidence type="ECO:0000313" key="6">
    <source>
        <dbReference type="EMBL" id="CAB4940969.1"/>
    </source>
</evidence>
<evidence type="ECO:0000256" key="2">
    <source>
        <dbReference type="ARBA" id="ARBA00022630"/>
    </source>
</evidence>
<dbReference type="GO" id="GO:0008202">
    <property type="term" value="P:steroid metabolic process"/>
    <property type="evidence" value="ECO:0007669"/>
    <property type="project" value="UniProtKB-ARBA"/>
</dbReference>
<evidence type="ECO:0000256" key="1">
    <source>
        <dbReference type="ARBA" id="ARBA00001974"/>
    </source>
</evidence>
<accession>A0A6J7JDD6</accession>
<dbReference type="Gene3D" id="3.50.50.60">
    <property type="entry name" value="FAD/NAD(P)-binding domain"/>
    <property type="match status" value="1"/>
</dbReference>
<sequence length="587" mass="63075">MSENMNGGGNTLAETEYDVVVVGAGASGLTAAMTAARGGASVIVLEVAEGIGGTTAKSSGGFWIPRNRLQLERAQTDDHFVDDRDGCLAHMARMAYPEKYDRGAERHGLDQHEWDHIVHYYDNAAEVIGDLESTDDITIMWLGSFRGDDLGLPSWFETEEDGNTYGRLLCVTAFDKDRGSAGFSLSAKRTGGSDEAMQSLGATFGDGVDLTLRLAASLRKYGGDVVCEHRVTDLVFDDEGGVTGVVADSPSGSVTVTARKAVIFGSGGLEHDKELREKYLRGPIVGSCGVETNRGDLVRIAERHDLSLGNMREAWWATLPLEPCLASTEQGELMNQLYGDATVGVSFEGKRVSNEKESYNERGKIHSYQAPDGSYPYRLLVQVLHGSVIDDPSEWPARWPVPVAPEIPEYVVKGDTLEELADALRARLDGLADQTDGFQLSDDFVPNLKATIERFNGFAETGVDEDFGRGNTWPQQYFSVQFRGEDEKPNFTMYPIADTGPYYALVYGASCLGSKGGPKITLDGQILRNDRTPVPGLFGAGNCIASPTGAAYWGGGSTLGPAIFNGYCAGRAAIGDPLTAASSYVSA</sequence>
<dbReference type="PRINTS" id="PR00411">
    <property type="entry name" value="PNDRDTASEI"/>
</dbReference>
<keyword evidence="4" id="KW-0560">Oxidoreductase</keyword>
<dbReference type="PANTHER" id="PTHR43400">
    <property type="entry name" value="FUMARATE REDUCTASE"/>
    <property type="match status" value="1"/>
</dbReference>
<dbReference type="InterPro" id="IPR050315">
    <property type="entry name" value="FAD-oxidoreductase_2"/>
</dbReference>
<dbReference type="GO" id="GO:0016491">
    <property type="term" value="F:oxidoreductase activity"/>
    <property type="evidence" value="ECO:0007669"/>
    <property type="project" value="UniProtKB-KW"/>
</dbReference>
<evidence type="ECO:0000256" key="3">
    <source>
        <dbReference type="ARBA" id="ARBA00022827"/>
    </source>
</evidence>
<name>A0A6J7JDD6_9ZZZZ</name>
<dbReference type="EMBL" id="CAFBMX010000010">
    <property type="protein sequence ID" value="CAB4940969.1"/>
    <property type="molecule type" value="Genomic_DNA"/>
</dbReference>
<dbReference type="SUPFAM" id="SSF56425">
    <property type="entry name" value="Succinate dehydrogenase/fumarate reductase flavoprotein, catalytic domain"/>
    <property type="match status" value="1"/>
</dbReference>
<gene>
    <name evidence="6" type="ORF">UFOPK3674_01824</name>
</gene>
<protein>
    <submittedName>
        <fullName evidence="6">Unannotated protein</fullName>
    </submittedName>
</protein>
<reference evidence="6" key="1">
    <citation type="submission" date="2020-05" db="EMBL/GenBank/DDBJ databases">
        <authorList>
            <person name="Chiriac C."/>
            <person name="Salcher M."/>
            <person name="Ghai R."/>
            <person name="Kavagutti S V."/>
        </authorList>
    </citation>
    <scope>NUCLEOTIDE SEQUENCE</scope>
</reference>
<proteinExistence type="predicted"/>
<dbReference type="Pfam" id="PF00890">
    <property type="entry name" value="FAD_binding_2"/>
    <property type="match status" value="1"/>
</dbReference>
<evidence type="ECO:0000256" key="4">
    <source>
        <dbReference type="ARBA" id="ARBA00023002"/>
    </source>
</evidence>
<evidence type="ECO:0000259" key="5">
    <source>
        <dbReference type="Pfam" id="PF00890"/>
    </source>
</evidence>
<dbReference type="InterPro" id="IPR003953">
    <property type="entry name" value="FAD-dep_OxRdtase_2_FAD-bd"/>
</dbReference>
<dbReference type="AlphaFoldDB" id="A0A6J7JDD6"/>
<comment type="cofactor">
    <cofactor evidence="1">
        <name>FAD</name>
        <dbReference type="ChEBI" id="CHEBI:57692"/>
    </cofactor>
</comment>
<dbReference type="SUPFAM" id="SSF51905">
    <property type="entry name" value="FAD/NAD(P)-binding domain"/>
    <property type="match status" value="1"/>
</dbReference>
<dbReference type="Gene3D" id="3.90.700.10">
    <property type="entry name" value="Succinate dehydrogenase/fumarate reductase flavoprotein, catalytic domain"/>
    <property type="match status" value="1"/>
</dbReference>
<organism evidence="6">
    <name type="scientific">freshwater metagenome</name>
    <dbReference type="NCBI Taxonomy" id="449393"/>
    <lineage>
        <taxon>unclassified sequences</taxon>
        <taxon>metagenomes</taxon>
        <taxon>ecological metagenomes</taxon>
    </lineage>
</organism>
<keyword evidence="3" id="KW-0274">FAD</keyword>